<comment type="subcellular location">
    <subcellularLocation>
        <location evidence="6">Nucleus</location>
    </subcellularLocation>
</comment>
<feature type="active site" description="Proton donor/acceptor" evidence="6">
    <location>
        <position position="194"/>
    </location>
</feature>
<dbReference type="GO" id="GO:0016829">
    <property type="term" value="F:lyase activity"/>
    <property type="evidence" value="ECO:0007669"/>
    <property type="project" value="UniProtKB-KW"/>
</dbReference>
<dbReference type="Proteomes" id="UP001652740">
    <property type="component" value="Unplaced"/>
</dbReference>
<dbReference type="HAMAP" id="MF_03040">
    <property type="entry name" value="USB1"/>
    <property type="match status" value="1"/>
</dbReference>
<dbReference type="GO" id="GO:0034477">
    <property type="term" value="P:U6 snRNA 3'-end processing"/>
    <property type="evidence" value="ECO:0007669"/>
    <property type="project" value="UniProtKB-UniRule"/>
</dbReference>
<evidence type="ECO:0000256" key="2">
    <source>
        <dbReference type="ARBA" id="ARBA00022801"/>
    </source>
</evidence>
<dbReference type="InterPro" id="IPR027521">
    <property type="entry name" value="Usb1"/>
</dbReference>
<organism evidence="7 8">
    <name type="scientific">Galleria mellonella</name>
    <name type="common">Greater wax moth</name>
    <dbReference type="NCBI Taxonomy" id="7137"/>
    <lineage>
        <taxon>Eukaryota</taxon>
        <taxon>Metazoa</taxon>
        <taxon>Ecdysozoa</taxon>
        <taxon>Arthropoda</taxon>
        <taxon>Hexapoda</taxon>
        <taxon>Insecta</taxon>
        <taxon>Pterygota</taxon>
        <taxon>Neoptera</taxon>
        <taxon>Endopterygota</taxon>
        <taxon>Lepidoptera</taxon>
        <taxon>Glossata</taxon>
        <taxon>Ditrysia</taxon>
        <taxon>Pyraloidea</taxon>
        <taxon>Pyralidae</taxon>
        <taxon>Galleriinae</taxon>
        <taxon>Galleria</taxon>
    </lineage>
</organism>
<dbReference type="AlphaFoldDB" id="A0A6J1X0G6"/>
<evidence type="ECO:0000313" key="8">
    <source>
        <dbReference type="RefSeq" id="XP_026762461.2"/>
    </source>
</evidence>
<keyword evidence="7" id="KW-1185">Reference proteome</keyword>
<comment type="function">
    <text evidence="6">Phosphodiesterase responsible for the U6 snRNA 3' end processing. Acts as an exoribonuclease (RNase) responsible for trimming the poly(U) tract of the last nucleotides in the pre-U6 snRNA molecule, leading to the formation of mature U6 snRNA.</text>
</comment>
<evidence type="ECO:0000256" key="5">
    <source>
        <dbReference type="ARBA" id="ARBA00029300"/>
    </source>
</evidence>
<dbReference type="PANTHER" id="PTHR13522">
    <property type="entry name" value="U6 SNRNA PHOSPHODIESTERASE 1"/>
    <property type="match status" value="1"/>
</dbReference>
<evidence type="ECO:0000256" key="1">
    <source>
        <dbReference type="ARBA" id="ARBA00022722"/>
    </source>
</evidence>
<evidence type="ECO:0000256" key="3">
    <source>
        <dbReference type="ARBA" id="ARBA00023239"/>
    </source>
</evidence>
<dbReference type="Gene3D" id="3.90.1140.10">
    <property type="entry name" value="Cyclic phosphodiesterase"/>
    <property type="match status" value="1"/>
</dbReference>
<dbReference type="PANTHER" id="PTHR13522:SF3">
    <property type="entry name" value="U6 SNRNA PHOSPHODIESTERASE 1"/>
    <property type="match status" value="1"/>
</dbReference>
<keyword evidence="2 6" id="KW-0378">Hydrolase</keyword>
<dbReference type="RefSeq" id="XP_026762461.2">
    <property type="nucleotide sequence ID" value="XM_026906660.3"/>
</dbReference>
<dbReference type="GeneID" id="113521198"/>
<comment type="catalytic activity">
    <reaction evidence="5">
        <text>a 3'-end uridylyl-uridine-RNA = a 3'-end 2',3'-cyclophospho-uridine-RNA + uridine</text>
        <dbReference type="Rhea" id="RHEA:46052"/>
        <dbReference type="Rhea" id="RHEA-COMP:17384"/>
        <dbReference type="Rhea" id="RHEA-COMP:17385"/>
        <dbReference type="ChEBI" id="CHEBI:16704"/>
        <dbReference type="ChEBI" id="CHEBI:85643"/>
        <dbReference type="ChEBI" id="CHEBI:85644"/>
    </reaction>
    <physiologicalReaction direction="left-to-right" evidence="5">
        <dbReference type="Rhea" id="RHEA:46053"/>
    </physiologicalReaction>
</comment>
<keyword evidence="4 6" id="KW-0539">Nucleus</keyword>
<comment type="similarity">
    <text evidence="6">Belongs to the 2H phosphoesterase superfamily. USB1 family.</text>
</comment>
<dbReference type="GO" id="GO:1990838">
    <property type="term" value="F:poly(U)-specific exoribonuclease activity, producing 3' uridine cyclic phosphate ends"/>
    <property type="evidence" value="ECO:0007669"/>
    <property type="project" value="UniProtKB-UniRule"/>
</dbReference>
<reference evidence="8" key="1">
    <citation type="submission" date="2025-08" db="UniProtKB">
        <authorList>
            <consortium name="RefSeq"/>
        </authorList>
    </citation>
    <scope>IDENTIFICATION</scope>
    <source>
        <tissue evidence="8">Whole larvae</tissue>
    </source>
</reference>
<evidence type="ECO:0000256" key="4">
    <source>
        <dbReference type="ARBA" id="ARBA00023242"/>
    </source>
</evidence>
<proteinExistence type="inferred from homology"/>
<sequence length="246" mass="28409">MSALSSLCEYESNSEESDCDTKPPKYKKLRLPDLSAIPVFSTEKYVDNCELHSGRIRSFPHVRGNWASFVYIQYTGEENFLNLINKLQTQLSDIDEPCFKCDDFHISLSKTIVLQYHLITSFTSSLQTILSNTGSFKLLFDTVKIYCNEENTRTFIALEVDHSSNKYLLNITDKIDNILKEYKLPTFYENPSFHMSILWINGNKKTKLTNILDKLNNILLHKNLGPICISKVNCKIGNKYFQYSLI</sequence>
<dbReference type="Pfam" id="PF09749">
    <property type="entry name" value="HVSL"/>
    <property type="match status" value="1"/>
</dbReference>
<evidence type="ECO:0000256" key="6">
    <source>
        <dbReference type="HAMAP-Rule" id="MF_03040"/>
    </source>
</evidence>
<protein>
    <recommendedName>
        <fullName evidence="6">U6 snRNA phosphodiesterase</fullName>
        <ecNumber evidence="6">3.1.4.-</ecNumber>
    </recommendedName>
</protein>
<name>A0A6J1X0G6_GALME</name>
<keyword evidence="3" id="KW-0456">Lyase</keyword>
<dbReference type="EC" id="3.1.4.-" evidence="6"/>
<dbReference type="KEGG" id="gmw:113521198"/>
<dbReference type="GO" id="GO:0005634">
    <property type="term" value="C:nucleus"/>
    <property type="evidence" value="ECO:0007669"/>
    <property type="project" value="UniProtKB-SubCell"/>
</dbReference>
<gene>
    <name evidence="8" type="primary">LOC113521198</name>
</gene>
<feature type="active site" description="Proton donor/acceptor" evidence="6">
    <location>
        <position position="105"/>
    </location>
</feature>
<evidence type="ECO:0000313" key="7">
    <source>
        <dbReference type="Proteomes" id="UP001652740"/>
    </source>
</evidence>
<keyword evidence="1 6" id="KW-0540">Nuclease</keyword>
<accession>A0A6J1X0G6</accession>